<dbReference type="Gene3D" id="3.10.20.30">
    <property type="match status" value="1"/>
</dbReference>
<dbReference type="InterPro" id="IPR016155">
    <property type="entry name" value="Mopterin_synth/thiamin_S_b"/>
</dbReference>
<sequence length="66" mass="7357">MQLMINNETAQFPAPLSLQQLLELLEQPEKGIALALNRQVISRSLWPQIFLQEGDSVHLFNVVAGG</sequence>
<dbReference type="EMBL" id="JAFKCV010000007">
    <property type="protein sequence ID" value="MBN7826296.1"/>
    <property type="molecule type" value="Genomic_DNA"/>
</dbReference>
<name>A0A939DQX7_9ALTE</name>
<keyword evidence="2" id="KW-1185">Reference proteome</keyword>
<dbReference type="SUPFAM" id="SSF54285">
    <property type="entry name" value="MoaD/ThiS"/>
    <property type="match status" value="1"/>
</dbReference>
<dbReference type="PANTHER" id="PTHR34472">
    <property type="entry name" value="SULFUR CARRIER PROTEIN THIS"/>
    <property type="match status" value="1"/>
</dbReference>
<dbReference type="InterPro" id="IPR012675">
    <property type="entry name" value="Beta-grasp_dom_sf"/>
</dbReference>
<accession>A0A939DQX7</accession>
<dbReference type="InterPro" id="IPR010035">
    <property type="entry name" value="Thi_S"/>
</dbReference>
<dbReference type="RefSeq" id="WP_206574409.1">
    <property type="nucleotide sequence ID" value="NZ_JAFKCV010000007.1"/>
</dbReference>
<dbReference type="Pfam" id="PF02597">
    <property type="entry name" value="ThiS"/>
    <property type="match status" value="1"/>
</dbReference>
<dbReference type="AlphaFoldDB" id="A0A939DQX7"/>
<dbReference type="InterPro" id="IPR003749">
    <property type="entry name" value="ThiS/MoaD-like"/>
</dbReference>
<reference evidence="1" key="1">
    <citation type="submission" date="2021-03" db="EMBL/GenBank/DDBJ databases">
        <title>novel species isolated from a fishpond in China.</title>
        <authorList>
            <person name="Lu H."/>
            <person name="Cai Z."/>
        </authorList>
    </citation>
    <scope>NUCLEOTIDE SEQUENCE</scope>
    <source>
        <strain evidence="1">JCM 30855</strain>
    </source>
</reference>
<evidence type="ECO:0000313" key="1">
    <source>
        <dbReference type="EMBL" id="MBN7826296.1"/>
    </source>
</evidence>
<evidence type="ECO:0000313" key="2">
    <source>
        <dbReference type="Proteomes" id="UP000664654"/>
    </source>
</evidence>
<proteinExistence type="predicted"/>
<dbReference type="PANTHER" id="PTHR34472:SF1">
    <property type="entry name" value="SULFUR CARRIER PROTEIN THIS"/>
    <property type="match status" value="1"/>
</dbReference>
<gene>
    <name evidence="1" type="primary">thiS</name>
    <name evidence="1" type="ORF">J0A66_13755</name>
</gene>
<protein>
    <submittedName>
        <fullName evidence="1">Sulfur carrier protein ThiS</fullName>
    </submittedName>
</protein>
<dbReference type="Proteomes" id="UP000664654">
    <property type="component" value="Unassembled WGS sequence"/>
</dbReference>
<comment type="caution">
    <text evidence="1">The sequence shown here is derived from an EMBL/GenBank/DDBJ whole genome shotgun (WGS) entry which is preliminary data.</text>
</comment>
<organism evidence="1 2">
    <name type="scientific">Bowmanella dokdonensis</name>
    <dbReference type="NCBI Taxonomy" id="751969"/>
    <lineage>
        <taxon>Bacteria</taxon>
        <taxon>Pseudomonadati</taxon>
        <taxon>Pseudomonadota</taxon>
        <taxon>Gammaproteobacteria</taxon>
        <taxon>Alteromonadales</taxon>
        <taxon>Alteromonadaceae</taxon>
        <taxon>Bowmanella</taxon>
    </lineage>
</organism>
<dbReference type="NCBIfam" id="TIGR01683">
    <property type="entry name" value="thiS"/>
    <property type="match status" value="1"/>
</dbReference>